<keyword evidence="2" id="KW-1185">Reference proteome</keyword>
<sequence>MLVIRCAQSEAVSAAADAYVDAWWSGAGGALFGACGACTLRAWHDVPDCPRRTHARAAAICALGAATLLAVDAILALCSAHRDDTSSKARSK</sequence>
<evidence type="ECO:0000313" key="1">
    <source>
        <dbReference type="EMBL" id="KAI8436115.1"/>
    </source>
</evidence>
<proteinExistence type="predicted"/>
<accession>A0ACC0KIN3</accession>
<name>A0ACC0KIN3_CHOFU</name>
<comment type="caution">
    <text evidence="1">The sequence shown here is derived from an EMBL/GenBank/DDBJ whole genome shotgun (WGS) entry which is preliminary data.</text>
</comment>
<gene>
    <name evidence="1" type="ORF">MSG28_004217</name>
</gene>
<dbReference type="Proteomes" id="UP001064048">
    <property type="component" value="Chromosome 6"/>
</dbReference>
<evidence type="ECO:0000313" key="2">
    <source>
        <dbReference type="Proteomes" id="UP001064048"/>
    </source>
</evidence>
<dbReference type="EMBL" id="CM046106">
    <property type="protein sequence ID" value="KAI8436115.1"/>
    <property type="molecule type" value="Genomic_DNA"/>
</dbReference>
<reference evidence="1 2" key="1">
    <citation type="journal article" date="2022" name="Genome Biol. Evol.">
        <title>The Spruce Budworm Genome: Reconstructing the Evolutionary History of Antifreeze Proteins.</title>
        <authorList>
            <person name="Beliveau C."/>
            <person name="Gagne P."/>
            <person name="Picq S."/>
            <person name="Vernygora O."/>
            <person name="Keeling C.I."/>
            <person name="Pinkney K."/>
            <person name="Doucet D."/>
            <person name="Wen F."/>
            <person name="Johnston J.S."/>
            <person name="Maaroufi H."/>
            <person name="Boyle B."/>
            <person name="Laroche J."/>
            <person name="Dewar K."/>
            <person name="Juretic N."/>
            <person name="Blackburn G."/>
            <person name="Nisole A."/>
            <person name="Brunet B."/>
            <person name="Brandao M."/>
            <person name="Lumley L."/>
            <person name="Duan J."/>
            <person name="Quan G."/>
            <person name="Lucarotti C.J."/>
            <person name="Roe A.D."/>
            <person name="Sperling F.A.H."/>
            <person name="Levesque R.C."/>
            <person name="Cusson M."/>
        </authorList>
    </citation>
    <scope>NUCLEOTIDE SEQUENCE [LARGE SCALE GENOMIC DNA]</scope>
    <source>
        <strain evidence="1">Glfc:IPQL:Cfum</strain>
    </source>
</reference>
<organism evidence="1 2">
    <name type="scientific">Choristoneura fumiferana</name>
    <name type="common">Spruce budworm moth</name>
    <name type="synonym">Archips fumiferana</name>
    <dbReference type="NCBI Taxonomy" id="7141"/>
    <lineage>
        <taxon>Eukaryota</taxon>
        <taxon>Metazoa</taxon>
        <taxon>Ecdysozoa</taxon>
        <taxon>Arthropoda</taxon>
        <taxon>Hexapoda</taxon>
        <taxon>Insecta</taxon>
        <taxon>Pterygota</taxon>
        <taxon>Neoptera</taxon>
        <taxon>Endopterygota</taxon>
        <taxon>Lepidoptera</taxon>
        <taxon>Glossata</taxon>
        <taxon>Ditrysia</taxon>
        <taxon>Tortricoidea</taxon>
        <taxon>Tortricidae</taxon>
        <taxon>Tortricinae</taxon>
        <taxon>Choristoneura</taxon>
    </lineage>
</organism>
<protein>
    <submittedName>
        <fullName evidence="1">Uncharacterized protein</fullName>
    </submittedName>
</protein>